<feature type="transmembrane region" description="Helical" evidence="1">
    <location>
        <begin position="54"/>
        <end position="82"/>
    </location>
</feature>
<reference evidence="3" key="2">
    <citation type="submission" date="2020-09" db="EMBL/GenBank/DDBJ databases">
        <authorList>
            <person name="Sun Q."/>
            <person name="Kim S."/>
        </authorList>
    </citation>
    <scope>NUCLEOTIDE SEQUENCE</scope>
    <source>
        <strain evidence="3">KCTC 42651</strain>
    </source>
</reference>
<evidence type="ECO:0000256" key="2">
    <source>
        <dbReference type="SAM" id="SignalP"/>
    </source>
</evidence>
<keyword evidence="1" id="KW-0472">Membrane</keyword>
<gene>
    <name evidence="3" type="ORF">GCM10017083_40210</name>
</gene>
<dbReference type="EMBL" id="BMZS01000010">
    <property type="protein sequence ID" value="GHD57996.1"/>
    <property type="molecule type" value="Genomic_DNA"/>
</dbReference>
<organism evidence="3 4">
    <name type="scientific">Thalassobaculum fulvum</name>
    <dbReference type="NCBI Taxonomy" id="1633335"/>
    <lineage>
        <taxon>Bacteria</taxon>
        <taxon>Pseudomonadati</taxon>
        <taxon>Pseudomonadota</taxon>
        <taxon>Alphaproteobacteria</taxon>
        <taxon>Rhodospirillales</taxon>
        <taxon>Thalassobaculaceae</taxon>
        <taxon>Thalassobaculum</taxon>
    </lineage>
</organism>
<evidence type="ECO:0000313" key="4">
    <source>
        <dbReference type="Proteomes" id="UP000630353"/>
    </source>
</evidence>
<feature type="chain" id="PRO_5037884989" evidence="2">
    <location>
        <begin position="27"/>
        <end position="148"/>
    </location>
</feature>
<sequence>MSGLKTIAGAGVMAAGLALAPLAAQAQTTATPAAPAPAAEASSAAYSFDGYRVLAVTAGVIGGAAVAVIVTDGLIIPVYAYATGGQAAGISMAGTMAAAAGAGAGEIGMANGMAEPIGHVGYHAFRGAMTLLGAIGGGFYADSLYTAD</sequence>
<evidence type="ECO:0000313" key="3">
    <source>
        <dbReference type="EMBL" id="GHD57996.1"/>
    </source>
</evidence>
<evidence type="ECO:0000256" key="1">
    <source>
        <dbReference type="SAM" id="Phobius"/>
    </source>
</evidence>
<feature type="signal peptide" evidence="2">
    <location>
        <begin position="1"/>
        <end position="26"/>
    </location>
</feature>
<accession>A0A919CR42</accession>
<dbReference type="Proteomes" id="UP000630353">
    <property type="component" value="Unassembled WGS sequence"/>
</dbReference>
<keyword evidence="4" id="KW-1185">Reference proteome</keyword>
<proteinExistence type="predicted"/>
<dbReference type="AlphaFoldDB" id="A0A919CR42"/>
<reference evidence="3" key="1">
    <citation type="journal article" date="2014" name="Int. J. Syst. Evol. Microbiol.">
        <title>Complete genome sequence of Corynebacterium casei LMG S-19264T (=DSM 44701T), isolated from a smear-ripened cheese.</title>
        <authorList>
            <consortium name="US DOE Joint Genome Institute (JGI-PGF)"/>
            <person name="Walter F."/>
            <person name="Albersmeier A."/>
            <person name="Kalinowski J."/>
            <person name="Ruckert C."/>
        </authorList>
    </citation>
    <scope>NUCLEOTIDE SEQUENCE</scope>
    <source>
        <strain evidence="3">KCTC 42651</strain>
    </source>
</reference>
<keyword evidence="1" id="KW-1133">Transmembrane helix</keyword>
<name>A0A919CR42_9PROT</name>
<comment type="caution">
    <text evidence="3">The sequence shown here is derived from an EMBL/GenBank/DDBJ whole genome shotgun (WGS) entry which is preliminary data.</text>
</comment>
<keyword evidence="2" id="KW-0732">Signal</keyword>
<keyword evidence="1" id="KW-0812">Transmembrane</keyword>
<protein>
    <submittedName>
        <fullName evidence="3">Uncharacterized protein</fullName>
    </submittedName>
</protein>
<dbReference type="RefSeq" id="WP_189992976.1">
    <property type="nucleotide sequence ID" value="NZ_BMZS01000010.1"/>
</dbReference>